<sequence length="634" mass="73768">MGWLHSVTLLSFFLVCSVVPAQREWDPTTRQWITTPSTVSKQDSNVQYSYRNLRWPVYKCREDIQNYDCVFHDVSIDRNAPGVYFGYENVMLNNQKRITFKNSTMRMLSETLVNSYGQIELLDLSDLQIEEIAPHAFTNGYNIQELYMGFNDIQKLPYNAFDNIQFLSKLVLDRNRLSSLPDGIFYNNPHLVALTINNNNLEEIGDNTFHNTKVLQNLELSSNKLTHIDLSIIPSLLYGNVSFNRLTKLAIPVEIEILDASYNQINNVTGSNNYNLTNLYLQHNNLTEITWLMHYPMLNLVDLSYNELEKITYRDFNKTVQLKELYLSNNRLVAFHFGNSRIPTLQILDVRHNHLLHVEKNQNQFDTLMQLYLDHNSIVTLKLGSNNTIQKLTLSNNDWDCSSLDVLFGSVHESIILDSDHNCKPDYQLKQNLCCKVSDKPYLDRLMQYIREASIAEKFQRADGRCSAADTLTSIQNLTDYVNQHAGSGLLQSNPQLQAEINQLQVDINQLTYQQTQLDQLLKSMHIEIDNYLRRYRVTKEGLVHPSENLHSVFDHLNSRRAFKEQETKQRQSEANRKKQERDTTEQENRTLQIELDAKKSKQEELKNVTRVINTNVKKLEARINRNPHASRIQ</sequence>
<evidence type="ECO:0000313" key="6">
    <source>
        <dbReference type="EnsemblMetazoa" id="AFUN018743-PA"/>
    </source>
</evidence>
<dbReference type="InterPro" id="IPR032675">
    <property type="entry name" value="LRR_dom_sf"/>
</dbReference>
<dbReference type="Pfam" id="PF20733">
    <property type="entry name" value="LRIM1_dimer"/>
    <property type="match status" value="1"/>
</dbReference>
<protein>
    <recommendedName>
        <fullName evidence="5">LRIM1/APL1C-like dimerization domain-containing protein</fullName>
    </recommendedName>
</protein>
<reference evidence="6" key="1">
    <citation type="submission" date="2020-05" db="UniProtKB">
        <authorList>
            <consortium name="EnsemblMetazoa"/>
        </authorList>
    </citation>
    <scope>IDENTIFICATION</scope>
    <source>
        <strain evidence="6">FUMOZ</strain>
    </source>
</reference>
<keyword evidence="4" id="KW-0732">Signal</keyword>
<dbReference type="STRING" id="62324.A0A4Y0BFH3"/>
<dbReference type="PANTHER" id="PTHR24366:SF96">
    <property type="entry name" value="LEUCINE RICH REPEAT CONTAINING 53"/>
    <property type="match status" value="1"/>
</dbReference>
<dbReference type="VEuPathDB" id="VectorBase:AFUN018743"/>
<proteinExistence type="predicted"/>
<dbReference type="PANTHER" id="PTHR24366">
    <property type="entry name" value="IG(IMMUNOGLOBULIN) AND LRR(LEUCINE RICH REPEAT) DOMAINS"/>
    <property type="match status" value="1"/>
</dbReference>
<evidence type="ECO:0000256" key="4">
    <source>
        <dbReference type="SAM" id="SignalP"/>
    </source>
</evidence>
<dbReference type="Pfam" id="PF13855">
    <property type="entry name" value="LRR_8"/>
    <property type="match status" value="2"/>
</dbReference>
<dbReference type="InterPro" id="IPR048481">
    <property type="entry name" value="LRIM1_APL1C-like_dimer"/>
</dbReference>
<dbReference type="InterPro" id="IPR001611">
    <property type="entry name" value="Leu-rich_rpt"/>
</dbReference>
<evidence type="ECO:0000256" key="3">
    <source>
        <dbReference type="SAM" id="MobiDB-lite"/>
    </source>
</evidence>
<dbReference type="EnsemblMetazoa" id="AFUN018743-RA">
    <property type="protein sequence ID" value="AFUN018743-PA"/>
    <property type="gene ID" value="AFUN018743"/>
</dbReference>
<feature type="compositionally biased region" description="Basic and acidic residues" evidence="3">
    <location>
        <begin position="596"/>
        <end position="605"/>
    </location>
</feature>
<name>A0A4Y0BFH3_ANOFN</name>
<dbReference type="SUPFAM" id="SSF52058">
    <property type="entry name" value="L domain-like"/>
    <property type="match status" value="1"/>
</dbReference>
<feature type="chain" id="PRO_5021286189" description="LRIM1/APL1C-like dimerization domain-containing protein" evidence="4">
    <location>
        <begin position="22"/>
        <end position="634"/>
    </location>
</feature>
<evidence type="ECO:0000259" key="5">
    <source>
        <dbReference type="Pfam" id="PF20733"/>
    </source>
</evidence>
<dbReference type="PROSITE" id="PS51450">
    <property type="entry name" value="LRR"/>
    <property type="match status" value="1"/>
</dbReference>
<dbReference type="AlphaFoldDB" id="A0A4Y0BFH3"/>
<dbReference type="Gene3D" id="1.20.5.340">
    <property type="match status" value="1"/>
</dbReference>
<dbReference type="InterPro" id="IPR003591">
    <property type="entry name" value="Leu-rich_rpt_typical-subtyp"/>
</dbReference>
<feature type="domain" description="LRIM1/APL1C-like dimerization" evidence="5">
    <location>
        <begin position="440"/>
        <end position="622"/>
    </location>
</feature>
<dbReference type="SMART" id="SM00369">
    <property type="entry name" value="LRR_TYP"/>
    <property type="match status" value="5"/>
</dbReference>
<feature type="region of interest" description="Disordered" evidence="3">
    <location>
        <begin position="564"/>
        <end position="605"/>
    </location>
</feature>
<dbReference type="VEuPathDB" id="VectorBase:AFUN2_003972"/>
<keyword evidence="2" id="KW-0677">Repeat</keyword>
<dbReference type="Gene3D" id="3.80.10.10">
    <property type="entry name" value="Ribonuclease Inhibitor"/>
    <property type="match status" value="1"/>
</dbReference>
<dbReference type="Gene3D" id="1.20.5.110">
    <property type="match status" value="1"/>
</dbReference>
<keyword evidence="1" id="KW-0433">Leucine-rich repeat</keyword>
<accession>A0A4Y0BFH3</accession>
<feature type="signal peptide" evidence="4">
    <location>
        <begin position="1"/>
        <end position="21"/>
    </location>
</feature>
<organism evidence="6">
    <name type="scientific">Anopheles funestus</name>
    <name type="common">African malaria mosquito</name>
    <dbReference type="NCBI Taxonomy" id="62324"/>
    <lineage>
        <taxon>Eukaryota</taxon>
        <taxon>Metazoa</taxon>
        <taxon>Ecdysozoa</taxon>
        <taxon>Arthropoda</taxon>
        <taxon>Hexapoda</taxon>
        <taxon>Insecta</taxon>
        <taxon>Pterygota</taxon>
        <taxon>Neoptera</taxon>
        <taxon>Endopterygota</taxon>
        <taxon>Diptera</taxon>
        <taxon>Nematocera</taxon>
        <taxon>Culicoidea</taxon>
        <taxon>Culicidae</taxon>
        <taxon>Anophelinae</taxon>
        <taxon>Anopheles</taxon>
    </lineage>
</organism>
<evidence type="ECO:0000256" key="1">
    <source>
        <dbReference type="ARBA" id="ARBA00022614"/>
    </source>
</evidence>
<evidence type="ECO:0000256" key="2">
    <source>
        <dbReference type="ARBA" id="ARBA00022737"/>
    </source>
</evidence>
<feature type="compositionally biased region" description="Basic and acidic residues" evidence="3">
    <location>
        <begin position="564"/>
        <end position="589"/>
    </location>
</feature>